<name>A0ABX2ELR2_9BURK</name>
<accession>A0ABX2ELR2</accession>
<comment type="caution">
    <text evidence="1">The sequence shown here is derived from an EMBL/GenBank/DDBJ whole genome shotgun (WGS) entry which is preliminary data.</text>
</comment>
<dbReference type="EMBL" id="JABRWJ010000006">
    <property type="protein sequence ID" value="NRF69591.1"/>
    <property type="molecule type" value="Genomic_DNA"/>
</dbReference>
<sequence>MIEWLIRRQLAAFETRWNYPMDYARALLAASRRGFWRFSKILPLAAHREAVPLAAWHAAKLVAVRAEDCGPCTQLVVDMARADGVADALLRAVLADDDAALRALDADAAAAVHFARAWVAAAPELAEARADVQRRFGDAGLASLALAMSAARLFPMIKSALGHAEACRRVQVGAQELRFGKP</sequence>
<dbReference type="InterPro" id="IPR029032">
    <property type="entry name" value="AhpD-like"/>
</dbReference>
<evidence type="ECO:0000313" key="1">
    <source>
        <dbReference type="EMBL" id="NRF69591.1"/>
    </source>
</evidence>
<keyword evidence="2" id="KW-1185">Reference proteome</keyword>
<reference evidence="1 2" key="1">
    <citation type="submission" date="2020-05" db="EMBL/GenBank/DDBJ databases">
        <title>Aquincola sp. isolate from soil.</title>
        <authorList>
            <person name="Han J."/>
            <person name="Kim D.-U."/>
        </authorList>
    </citation>
    <scope>NUCLEOTIDE SEQUENCE [LARGE SCALE GENOMIC DNA]</scope>
    <source>
        <strain evidence="1 2">S2</strain>
    </source>
</reference>
<organism evidence="1 2">
    <name type="scientific">Pseudaquabacterium terrae</name>
    <dbReference type="NCBI Taxonomy" id="2732868"/>
    <lineage>
        <taxon>Bacteria</taxon>
        <taxon>Pseudomonadati</taxon>
        <taxon>Pseudomonadota</taxon>
        <taxon>Betaproteobacteria</taxon>
        <taxon>Burkholderiales</taxon>
        <taxon>Sphaerotilaceae</taxon>
        <taxon>Pseudaquabacterium</taxon>
    </lineage>
</organism>
<dbReference type="Gene3D" id="1.20.1290.10">
    <property type="entry name" value="AhpD-like"/>
    <property type="match status" value="1"/>
</dbReference>
<dbReference type="Proteomes" id="UP000737171">
    <property type="component" value="Unassembled WGS sequence"/>
</dbReference>
<proteinExistence type="predicted"/>
<dbReference type="RefSeq" id="WP_173126754.1">
    <property type="nucleotide sequence ID" value="NZ_JABRWJ010000006.1"/>
</dbReference>
<evidence type="ECO:0008006" key="3">
    <source>
        <dbReference type="Google" id="ProtNLM"/>
    </source>
</evidence>
<gene>
    <name evidence="1" type="ORF">HLB44_21545</name>
</gene>
<dbReference type="SUPFAM" id="SSF69118">
    <property type="entry name" value="AhpD-like"/>
    <property type="match status" value="1"/>
</dbReference>
<protein>
    <recommendedName>
        <fullName evidence="3">Carboxymuconolactone decarboxylase-like domain-containing protein</fullName>
    </recommendedName>
</protein>
<evidence type="ECO:0000313" key="2">
    <source>
        <dbReference type="Proteomes" id="UP000737171"/>
    </source>
</evidence>